<keyword evidence="3" id="KW-1185">Reference proteome</keyword>
<evidence type="ECO:0000313" key="2">
    <source>
        <dbReference type="EMBL" id="KAK8850002.1"/>
    </source>
</evidence>
<reference evidence="2 3" key="1">
    <citation type="submission" date="2024-04" db="EMBL/GenBank/DDBJ databases">
        <title>Tritrichomonas musculus Genome.</title>
        <authorList>
            <person name="Alves-Ferreira E."/>
            <person name="Grigg M."/>
            <person name="Lorenzi H."/>
            <person name="Galac M."/>
        </authorList>
    </citation>
    <scope>NUCLEOTIDE SEQUENCE [LARGE SCALE GENOMIC DNA]</scope>
    <source>
        <strain evidence="2 3">EAF2021</strain>
    </source>
</reference>
<gene>
    <name evidence="2" type="ORF">M9Y10_018596</name>
</gene>
<protein>
    <submittedName>
        <fullName evidence="2">Uncharacterized protein</fullName>
    </submittedName>
</protein>
<dbReference type="EMBL" id="JAPFFF010000025">
    <property type="protein sequence ID" value="KAK8850002.1"/>
    <property type="molecule type" value="Genomic_DNA"/>
</dbReference>
<dbReference type="Proteomes" id="UP001470230">
    <property type="component" value="Unassembled WGS sequence"/>
</dbReference>
<feature type="region of interest" description="Disordered" evidence="1">
    <location>
        <begin position="29"/>
        <end position="87"/>
    </location>
</feature>
<organism evidence="2 3">
    <name type="scientific">Tritrichomonas musculus</name>
    <dbReference type="NCBI Taxonomy" id="1915356"/>
    <lineage>
        <taxon>Eukaryota</taxon>
        <taxon>Metamonada</taxon>
        <taxon>Parabasalia</taxon>
        <taxon>Tritrichomonadida</taxon>
        <taxon>Tritrichomonadidae</taxon>
        <taxon>Tritrichomonas</taxon>
    </lineage>
</organism>
<sequence length="87" mass="9821">MKSMKRKIVFEKREGVELKGLGKQTTYLIYPQNDGSSNEDINSNKKSENQSSESFSLTNNDIKNDSTQQTENIDSSIKSDQQTPVNC</sequence>
<feature type="compositionally biased region" description="Polar residues" evidence="1">
    <location>
        <begin position="57"/>
        <end position="87"/>
    </location>
</feature>
<proteinExistence type="predicted"/>
<evidence type="ECO:0000256" key="1">
    <source>
        <dbReference type="SAM" id="MobiDB-lite"/>
    </source>
</evidence>
<comment type="caution">
    <text evidence="2">The sequence shown here is derived from an EMBL/GenBank/DDBJ whole genome shotgun (WGS) entry which is preliminary data.</text>
</comment>
<feature type="compositionally biased region" description="Polar residues" evidence="1">
    <location>
        <begin position="29"/>
        <end position="41"/>
    </location>
</feature>
<evidence type="ECO:0000313" key="3">
    <source>
        <dbReference type="Proteomes" id="UP001470230"/>
    </source>
</evidence>
<name>A0ABR2HNG9_9EUKA</name>
<accession>A0ABR2HNG9</accession>